<evidence type="ECO:0000313" key="2">
    <source>
        <dbReference type="Proteomes" id="UP000187209"/>
    </source>
</evidence>
<proteinExistence type="predicted"/>
<protein>
    <submittedName>
        <fullName evidence="1">Uncharacterized protein</fullName>
    </submittedName>
</protein>
<organism evidence="1 2">
    <name type="scientific">Stentor coeruleus</name>
    <dbReference type="NCBI Taxonomy" id="5963"/>
    <lineage>
        <taxon>Eukaryota</taxon>
        <taxon>Sar</taxon>
        <taxon>Alveolata</taxon>
        <taxon>Ciliophora</taxon>
        <taxon>Postciliodesmatophora</taxon>
        <taxon>Heterotrichea</taxon>
        <taxon>Heterotrichida</taxon>
        <taxon>Stentoridae</taxon>
        <taxon>Stentor</taxon>
    </lineage>
</organism>
<dbReference type="AlphaFoldDB" id="A0A1R2BSP3"/>
<gene>
    <name evidence="1" type="ORF">SteCoe_20086</name>
</gene>
<keyword evidence="2" id="KW-1185">Reference proteome</keyword>
<accession>A0A1R2BSP3</accession>
<dbReference type="Proteomes" id="UP000187209">
    <property type="component" value="Unassembled WGS sequence"/>
</dbReference>
<sequence>MKNITRVTQLTIDDSVQESMEVLSNLNKDIWQHHNILGCIKKSKLNNYKQILQSLQETLVSFQNLSLLQNNLISNLESLNTLITISPCYLYNPPQHIEKPLNYQRKNINDIVKKVKNEIQIGELQENINILQDHFDYVHKESPSSYIVLIKYLQVNRRKVVNFKYFNENYMSYSHSAKKFQRLYIEEHNIMEKLIDPNQLSNIIQYIFQDITKSIRKILKTQTFTYKLPELIQFATIMQSLVSLPIKSISKIIKLCNIHIENHTEKLISCLSSLSSMNFLSVPYLLKLVIIEFYYTASILYGDIKNQYWDSLIIENICKISSYFYDLTNISTCVFSLNVQNYIFTWFPIEKSLNLSETIHTIKNRLAELVSEKIVNENSGFGQDFCISFINLYYKVLKQQVFSYEIGYIEGKELQKDVKLMVGHRIIQRYKQSPHPEIKLLYSEELFCKLLK</sequence>
<comment type="caution">
    <text evidence="1">The sequence shown here is derived from an EMBL/GenBank/DDBJ whole genome shotgun (WGS) entry which is preliminary data.</text>
</comment>
<reference evidence="1 2" key="1">
    <citation type="submission" date="2016-11" db="EMBL/GenBank/DDBJ databases">
        <title>The macronuclear genome of Stentor coeruleus: a giant cell with tiny introns.</title>
        <authorList>
            <person name="Slabodnick M."/>
            <person name="Ruby J.G."/>
            <person name="Reiff S.B."/>
            <person name="Swart E.C."/>
            <person name="Gosai S."/>
            <person name="Prabakaran S."/>
            <person name="Witkowska E."/>
            <person name="Larue G.E."/>
            <person name="Fisher S."/>
            <person name="Freeman R.M."/>
            <person name="Gunawardena J."/>
            <person name="Chu W."/>
            <person name="Stover N.A."/>
            <person name="Gregory B.D."/>
            <person name="Nowacki M."/>
            <person name="Derisi J."/>
            <person name="Roy S.W."/>
            <person name="Marshall W.F."/>
            <person name="Sood P."/>
        </authorList>
    </citation>
    <scope>NUCLEOTIDE SEQUENCE [LARGE SCALE GENOMIC DNA]</scope>
    <source>
        <strain evidence="1">WM001</strain>
    </source>
</reference>
<evidence type="ECO:0000313" key="1">
    <source>
        <dbReference type="EMBL" id="OMJ79833.1"/>
    </source>
</evidence>
<name>A0A1R2BSP3_9CILI</name>
<dbReference type="EMBL" id="MPUH01000452">
    <property type="protein sequence ID" value="OMJ79833.1"/>
    <property type="molecule type" value="Genomic_DNA"/>
</dbReference>